<organism evidence="2 3">
    <name type="scientific">Coemansia erecta</name>
    <dbReference type="NCBI Taxonomy" id="147472"/>
    <lineage>
        <taxon>Eukaryota</taxon>
        <taxon>Fungi</taxon>
        <taxon>Fungi incertae sedis</taxon>
        <taxon>Zoopagomycota</taxon>
        <taxon>Kickxellomycotina</taxon>
        <taxon>Kickxellomycetes</taxon>
        <taxon>Kickxellales</taxon>
        <taxon>Kickxellaceae</taxon>
        <taxon>Coemansia</taxon>
    </lineage>
</organism>
<feature type="non-terminal residue" evidence="2">
    <location>
        <position position="129"/>
    </location>
</feature>
<feature type="region of interest" description="Disordered" evidence="1">
    <location>
        <begin position="1"/>
        <end position="29"/>
    </location>
</feature>
<accession>A0A9W7XPW1</accession>
<protein>
    <submittedName>
        <fullName evidence="2">Uncharacterized protein</fullName>
    </submittedName>
</protein>
<gene>
    <name evidence="2" type="ORF">LPJ53_006537</name>
</gene>
<dbReference type="EMBL" id="JANBOJ010000938">
    <property type="protein sequence ID" value="KAJ1718409.1"/>
    <property type="molecule type" value="Genomic_DNA"/>
</dbReference>
<evidence type="ECO:0000313" key="2">
    <source>
        <dbReference type="EMBL" id="KAJ1718409.1"/>
    </source>
</evidence>
<feature type="compositionally biased region" description="Low complexity" evidence="1">
    <location>
        <begin position="1"/>
        <end position="26"/>
    </location>
</feature>
<evidence type="ECO:0000256" key="1">
    <source>
        <dbReference type="SAM" id="MobiDB-lite"/>
    </source>
</evidence>
<name>A0A9W7XPW1_9FUNG</name>
<comment type="caution">
    <text evidence="2">The sequence shown here is derived from an EMBL/GenBank/DDBJ whole genome shotgun (WGS) entry which is preliminary data.</text>
</comment>
<dbReference type="Proteomes" id="UP001149813">
    <property type="component" value="Unassembled WGS sequence"/>
</dbReference>
<proteinExistence type="predicted"/>
<evidence type="ECO:0000313" key="3">
    <source>
        <dbReference type="Proteomes" id="UP001149813"/>
    </source>
</evidence>
<reference evidence="2" key="1">
    <citation type="submission" date="2022-07" db="EMBL/GenBank/DDBJ databases">
        <title>Phylogenomic reconstructions and comparative analyses of Kickxellomycotina fungi.</title>
        <authorList>
            <person name="Reynolds N.K."/>
            <person name="Stajich J.E."/>
            <person name="Barry K."/>
            <person name="Grigoriev I.V."/>
            <person name="Crous P."/>
            <person name="Smith M.E."/>
        </authorList>
    </citation>
    <scope>NUCLEOTIDE SEQUENCE</scope>
    <source>
        <strain evidence="2">NBRC 32514</strain>
    </source>
</reference>
<feature type="region of interest" description="Disordered" evidence="1">
    <location>
        <begin position="63"/>
        <end position="103"/>
    </location>
</feature>
<feature type="compositionally biased region" description="Low complexity" evidence="1">
    <location>
        <begin position="93"/>
        <end position="103"/>
    </location>
</feature>
<dbReference type="AlphaFoldDB" id="A0A9W7XPW1"/>
<keyword evidence="3" id="KW-1185">Reference proteome</keyword>
<feature type="compositionally biased region" description="Basic residues" evidence="1">
    <location>
        <begin position="66"/>
        <end position="81"/>
    </location>
</feature>
<sequence length="129" mass="13529">MGLAFPSAAAPASATSSTSAKQASSPCHTHLCRHIPAESTVLTRTRRREAMVRRAVARRIVQQMRLQHKARSGHRHGRRRSKSDMLLGSPQGPAFSSSAVSVSPSSPATVAAIATLVAAMSAARTGSCI</sequence>